<name>A0A017T839_9BACT</name>
<dbReference type="Pfam" id="PF07627">
    <property type="entry name" value="PSCyt3"/>
    <property type="match status" value="1"/>
</dbReference>
<evidence type="ECO:0000259" key="4">
    <source>
        <dbReference type="Pfam" id="PF07627"/>
    </source>
</evidence>
<dbReference type="AlphaFoldDB" id="A0A017T839"/>
<proteinExistence type="predicted"/>
<sequence>MGLRNQLELASPRWLARLHTGAILLALATPGCFLGSGDPSEEGGNGTKTEEGENALAERSRFPRLSHLQWENTTRDLLHLDARSGLSESFTRDPLGGMFDNNETVLKVTPGLWSDYQIAAEELSAYVTADQERLGRIMPEGASAEPLERARQFIESFGTRAFRRPLTEAEIGLYVALYESASEVLPGTDPYVSGMQLVLQAFLQSPFFVYRVGESEAPRQDGLIPLNGYEIATNLSYFLWNTMPDDDLLAAAKAGELDTAAGVRAYAERMLEDPRAREVVGSFHAQLYKYEHYLDLSKDPALFPQFTPEVASDMVREAEMFVDDVVFKRGGGLTELLTSRTAFLNERTAPIYGVEGEFTEEMQEVELDPTTRSGLLTRIGFLASNATPRQPDTIHRGVFVNLRILCADLPSPPNNVMGLPANAEGTNRDRVNAHTGAGTCGGACHATLINPVGFAFENYDALGQWRTEDNGLPVNAADEYRFASGTQKFENGVALSQVIAESREAHQCYAKHWMEYGLGRAATDADRPMIAKLSEESRTGTPVKQLLLSIVESDAFLTRSPLEAP</sequence>
<reference evidence="7 8" key="1">
    <citation type="submission" date="2013-05" db="EMBL/GenBank/DDBJ databases">
        <title>Genome assembly of Chondromyces apiculatus DSM 436.</title>
        <authorList>
            <person name="Sharma G."/>
            <person name="Khatri I."/>
            <person name="Kaur C."/>
            <person name="Mayilraj S."/>
            <person name="Subramanian S."/>
        </authorList>
    </citation>
    <scope>NUCLEOTIDE SEQUENCE [LARGE SCALE GENOMIC DNA]</scope>
    <source>
        <strain evidence="7 8">DSM 436</strain>
    </source>
</reference>
<feature type="domain" description="DUF1587" evidence="3">
    <location>
        <begin position="64"/>
        <end position="126"/>
    </location>
</feature>
<gene>
    <name evidence="7" type="ORF">CAP_3480</name>
</gene>
<dbReference type="Pfam" id="PF07626">
    <property type="entry name" value="PSD3"/>
    <property type="match status" value="1"/>
</dbReference>
<dbReference type="RefSeq" id="WP_081865001.1">
    <property type="nucleotide sequence ID" value="NZ_ASRX01000026.1"/>
</dbReference>
<feature type="region of interest" description="Disordered" evidence="1">
    <location>
        <begin position="36"/>
        <end position="55"/>
    </location>
</feature>
<dbReference type="Pfam" id="PF07637">
    <property type="entry name" value="PSD5"/>
    <property type="match status" value="1"/>
</dbReference>
<dbReference type="Proteomes" id="UP000019678">
    <property type="component" value="Unassembled WGS sequence"/>
</dbReference>
<evidence type="ECO:0000259" key="5">
    <source>
        <dbReference type="Pfam" id="PF07631"/>
    </source>
</evidence>
<accession>A0A017T839</accession>
<dbReference type="InterPro" id="IPR013036">
    <property type="entry name" value="DUF1587"/>
</dbReference>
<dbReference type="OrthoDB" id="127185at2"/>
<dbReference type="eggNOG" id="COG5297">
    <property type="taxonomic scope" value="Bacteria"/>
</dbReference>
<evidence type="ECO:0000256" key="1">
    <source>
        <dbReference type="SAM" id="MobiDB-lite"/>
    </source>
</evidence>
<feature type="domain" description="DUF1592" evidence="5">
    <location>
        <begin position="226"/>
        <end position="354"/>
    </location>
</feature>
<organism evidence="7 8">
    <name type="scientific">Chondromyces apiculatus DSM 436</name>
    <dbReference type="NCBI Taxonomy" id="1192034"/>
    <lineage>
        <taxon>Bacteria</taxon>
        <taxon>Pseudomonadati</taxon>
        <taxon>Myxococcota</taxon>
        <taxon>Polyangia</taxon>
        <taxon>Polyangiales</taxon>
        <taxon>Polyangiaceae</taxon>
        <taxon>Chondromyces</taxon>
    </lineage>
</organism>
<protein>
    <submittedName>
        <fullName evidence="7">Cellulose-binding domain protein</fullName>
    </submittedName>
</protein>
<feature type="domain" description="DUF1588" evidence="4">
    <location>
        <begin position="372"/>
        <end position="469"/>
    </location>
</feature>
<evidence type="ECO:0000259" key="3">
    <source>
        <dbReference type="Pfam" id="PF07626"/>
    </source>
</evidence>
<evidence type="ECO:0000313" key="7">
    <source>
        <dbReference type="EMBL" id="EYF05117.1"/>
    </source>
</evidence>
<dbReference type="EMBL" id="ASRX01000026">
    <property type="protein sequence ID" value="EYF05117.1"/>
    <property type="molecule type" value="Genomic_DNA"/>
</dbReference>
<dbReference type="InterPro" id="IPR013043">
    <property type="entry name" value="DUF1595"/>
</dbReference>
<feature type="domain" description="DUF1585" evidence="2">
    <location>
        <begin position="487"/>
        <end position="556"/>
    </location>
</feature>
<dbReference type="InterPro" id="IPR013042">
    <property type="entry name" value="DUF1592"/>
</dbReference>
<dbReference type="InterPro" id="IPR011478">
    <property type="entry name" value="DUF1585"/>
</dbReference>
<comment type="caution">
    <text evidence="7">The sequence shown here is derived from an EMBL/GenBank/DDBJ whole genome shotgun (WGS) entry which is preliminary data.</text>
</comment>
<dbReference type="Pfam" id="PF07624">
    <property type="entry name" value="PSD2"/>
    <property type="match status" value="1"/>
</dbReference>
<evidence type="ECO:0000313" key="8">
    <source>
        <dbReference type="Proteomes" id="UP000019678"/>
    </source>
</evidence>
<evidence type="ECO:0000259" key="6">
    <source>
        <dbReference type="Pfam" id="PF07637"/>
    </source>
</evidence>
<dbReference type="Pfam" id="PF07631">
    <property type="entry name" value="PSD4"/>
    <property type="match status" value="1"/>
</dbReference>
<feature type="domain" description="DUF1595" evidence="6">
    <location>
        <begin position="150"/>
        <end position="212"/>
    </location>
</feature>
<keyword evidence="8" id="KW-1185">Reference proteome</keyword>
<dbReference type="STRING" id="1192034.CAP_3480"/>
<dbReference type="InterPro" id="IPR013039">
    <property type="entry name" value="DUF1588"/>
</dbReference>
<evidence type="ECO:0000259" key="2">
    <source>
        <dbReference type="Pfam" id="PF07624"/>
    </source>
</evidence>